<name>A0A174EPD4_9CLOT</name>
<protein>
    <submittedName>
        <fullName evidence="9">ErfK/YbiS/YcfS/YnhG family protein</fullName>
    </submittedName>
</protein>
<evidence type="ECO:0000256" key="5">
    <source>
        <dbReference type="ARBA" id="ARBA00023316"/>
    </source>
</evidence>
<evidence type="ECO:0000256" key="1">
    <source>
        <dbReference type="ARBA" id="ARBA00004752"/>
    </source>
</evidence>
<dbReference type="UniPathway" id="UPA00219"/>
<evidence type="ECO:0000313" key="10">
    <source>
        <dbReference type="Proteomes" id="UP000095594"/>
    </source>
</evidence>
<keyword evidence="7" id="KW-1133">Transmembrane helix</keyword>
<organism evidence="9 10">
    <name type="scientific">Clostridium disporicum</name>
    <dbReference type="NCBI Taxonomy" id="84024"/>
    <lineage>
        <taxon>Bacteria</taxon>
        <taxon>Bacillati</taxon>
        <taxon>Bacillota</taxon>
        <taxon>Clostridia</taxon>
        <taxon>Eubacteriales</taxon>
        <taxon>Clostridiaceae</taxon>
        <taxon>Clostridium</taxon>
    </lineage>
</organism>
<dbReference type="RefSeq" id="WP_055265228.1">
    <property type="nucleotide sequence ID" value="NZ_CABIXQ010000008.1"/>
</dbReference>
<evidence type="ECO:0000256" key="4">
    <source>
        <dbReference type="ARBA" id="ARBA00022984"/>
    </source>
</evidence>
<dbReference type="GO" id="GO:0016740">
    <property type="term" value="F:transferase activity"/>
    <property type="evidence" value="ECO:0007669"/>
    <property type="project" value="UniProtKB-KW"/>
</dbReference>
<evidence type="ECO:0000313" key="9">
    <source>
        <dbReference type="EMBL" id="CUO39654.1"/>
    </source>
</evidence>
<evidence type="ECO:0000256" key="7">
    <source>
        <dbReference type="SAM" id="Phobius"/>
    </source>
</evidence>
<accession>A0A174EPD4</accession>
<dbReference type="OrthoDB" id="177750at2"/>
<reference evidence="9 10" key="1">
    <citation type="submission" date="2015-09" db="EMBL/GenBank/DDBJ databases">
        <authorList>
            <consortium name="Pathogen Informatics"/>
        </authorList>
    </citation>
    <scope>NUCLEOTIDE SEQUENCE [LARGE SCALE GENOMIC DNA]</scope>
    <source>
        <strain evidence="9 10">2789STDY5834856</strain>
    </source>
</reference>
<dbReference type="Proteomes" id="UP000095594">
    <property type="component" value="Unassembled WGS sequence"/>
</dbReference>
<dbReference type="CDD" id="cd16913">
    <property type="entry name" value="YkuD_like"/>
    <property type="match status" value="1"/>
</dbReference>
<dbReference type="InterPro" id="IPR038063">
    <property type="entry name" value="Transpep_catalytic_dom"/>
</dbReference>
<dbReference type="Pfam" id="PF03734">
    <property type="entry name" value="YkuD"/>
    <property type="match status" value="1"/>
</dbReference>
<dbReference type="InterPro" id="IPR050979">
    <property type="entry name" value="LD-transpeptidase"/>
</dbReference>
<keyword evidence="7" id="KW-0812">Transmembrane</keyword>
<keyword evidence="2" id="KW-0808">Transferase</keyword>
<evidence type="ECO:0000259" key="8">
    <source>
        <dbReference type="PROSITE" id="PS52029"/>
    </source>
</evidence>
<gene>
    <name evidence="9" type="ORF">ERS852471_01500</name>
</gene>
<dbReference type="InterPro" id="IPR005490">
    <property type="entry name" value="LD_TPept_cat_dom"/>
</dbReference>
<dbReference type="SUPFAM" id="SSF141523">
    <property type="entry name" value="L,D-transpeptidase catalytic domain-like"/>
    <property type="match status" value="1"/>
</dbReference>
<dbReference type="GO" id="GO:0071972">
    <property type="term" value="F:peptidoglycan L,D-transpeptidase activity"/>
    <property type="evidence" value="ECO:0007669"/>
    <property type="project" value="TreeGrafter"/>
</dbReference>
<dbReference type="PANTHER" id="PTHR30582">
    <property type="entry name" value="L,D-TRANSPEPTIDASE"/>
    <property type="match status" value="1"/>
</dbReference>
<dbReference type="PANTHER" id="PTHR30582:SF2">
    <property type="entry name" value="L,D-TRANSPEPTIDASE YCIB-RELATED"/>
    <property type="match status" value="1"/>
</dbReference>
<feature type="transmembrane region" description="Helical" evidence="7">
    <location>
        <begin position="12"/>
        <end position="31"/>
    </location>
</feature>
<dbReference type="GO" id="GO:0018104">
    <property type="term" value="P:peptidoglycan-protein cross-linking"/>
    <property type="evidence" value="ECO:0007669"/>
    <property type="project" value="TreeGrafter"/>
</dbReference>
<proteinExistence type="predicted"/>
<keyword evidence="7" id="KW-0472">Membrane</keyword>
<evidence type="ECO:0000256" key="6">
    <source>
        <dbReference type="PROSITE-ProRule" id="PRU01373"/>
    </source>
</evidence>
<keyword evidence="3 6" id="KW-0133">Cell shape</keyword>
<feature type="domain" description="L,D-TPase catalytic" evidence="8">
    <location>
        <begin position="275"/>
        <end position="397"/>
    </location>
</feature>
<dbReference type="Gene3D" id="2.40.440.10">
    <property type="entry name" value="L,D-transpeptidase catalytic domain-like"/>
    <property type="match status" value="1"/>
</dbReference>
<dbReference type="AlphaFoldDB" id="A0A174EPD4"/>
<dbReference type="EMBL" id="CYZX01000008">
    <property type="protein sequence ID" value="CUO39654.1"/>
    <property type="molecule type" value="Genomic_DNA"/>
</dbReference>
<feature type="active site" description="Nucleophile" evidence="6">
    <location>
        <position position="373"/>
    </location>
</feature>
<dbReference type="GO" id="GO:0005576">
    <property type="term" value="C:extracellular region"/>
    <property type="evidence" value="ECO:0007669"/>
    <property type="project" value="TreeGrafter"/>
</dbReference>
<feature type="active site" description="Proton donor/acceptor" evidence="6">
    <location>
        <position position="349"/>
    </location>
</feature>
<sequence>MDFKKSRITILKILISTVLLFLLTLSVNYYINYNYSKTLNTFYSEFNQCDFNDAKETLSDNSFVLKLKKKAMTSEVSKYFTSIITTLCNELKNNNITSDQAVTVFKEIKSYDILDESLDKLILTLDQDYVLEDSSLYKHYLDLALEKYNVGQYSEAIEMLSKIPYSQLEYYNTAQDYIEKCKDSYKQSLFNEADKLSEEDYYTKAIDLLSNVDESIVSSTDKDIQNKISSIEIAREEYLSSQYYIDNAQPTSTSLLQNLNSETINTLNIESNTPYLIYVNLNDQKTYVYEGSSNNWTLERDFPCSSGIESEATPKGVYTITGRGDWFYSDEYEQGGKYWVQFWGDYLFHSLPYDETQNTIVDYTLGVPASHGCIRLAVEDSKWLFENMPDDTKVIIN</sequence>
<dbReference type="PROSITE" id="PS52029">
    <property type="entry name" value="LD_TPASE"/>
    <property type="match status" value="1"/>
</dbReference>
<evidence type="ECO:0000256" key="2">
    <source>
        <dbReference type="ARBA" id="ARBA00022679"/>
    </source>
</evidence>
<dbReference type="GO" id="GO:0071555">
    <property type="term" value="P:cell wall organization"/>
    <property type="evidence" value="ECO:0007669"/>
    <property type="project" value="UniProtKB-UniRule"/>
</dbReference>
<dbReference type="GO" id="GO:0008360">
    <property type="term" value="P:regulation of cell shape"/>
    <property type="evidence" value="ECO:0007669"/>
    <property type="project" value="UniProtKB-UniRule"/>
</dbReference>
<keyword evidence="5 6" id="KW-0961">Cell wall biogenesis/degradation</keyword>
<keyword evidence="4 6" id="KW-0573">Peptidoglycan synthesis</keyword>
<evidence type="ECO:0000256" key="3">
    <source>
        <dbReference type="ARBA" id="ARBA00022960"/>
    </source>
</evidence>
<comment type="pathway">
    <text evidence="1 6">Cell wall biogenesis; peptidoglycan biosynthesis.</text>
</comment>